<dbReference type="Pfam" id="PF14378">
    <property type="entry name" value="PAP2_3"/>
    <property type="match status" value="2"/>
</dbReference>
<feature type="domain" description="Inositolphosphotransferase Aur1/Ipt1" evidence="7">
    <location>
        <begin position="337"/>
        <end position="381"/>
    </location>
</feature>
<sequence length="431" mass="48449">MVPSANSTAPGSTPDLGSPQFASHAWLEPIIVLSIMITSLVANRRRGYRIIENRRGRSPTRSLLASNSPSRSPGSSSSPDSEHLLAEDPMADDYSSGPKTRSCCGLTTVQTPDNSRFANNIHSRVLAKFPFLIEMFYWILNFLAYALTKAVAAQLLVRGGSVWDLAQSHGLQVLWVEHDSFLSFLFPVRENEFQGWFLSGHTTLLTFLNRIYSLVHIPGSVSFLSWYYFAAPNFSYFSAARRTMTLGNFAAFFIFTLWPCMPPRLLPPSYGFHDTVRQDNAESAFVGAAYVNQLAAMPSLHFTYAFVTGCTLIYHSSVLPYPFSYPKSVSGKLRRWPGTRILFFLIGLAYPLLVLTVIVATANHYFLDACVAMCTVTISLCINRVWYVLLPAEDWFAWCIRVEKPRPTTGDRWCLGADEGERRRRKELEQA</sequence>
<feature type="transmembrane region" description="Helical" evidence="6">
    <location>
        <begin position="211"/>
        <end position="231"/>
    </location>
</feature>
<dbReference type="InterPro" id="IPR052185">
    <property type="entry name" value="IPC_Synthase-Related"/>
</dbReference>
<keyword evidence="3 6" id="KW-1133">Transmembrane helix</keyword>
<feature type="transmembrane region" description="Helical" evidence="6">
    <location>
        <begin position="341"/>
        <end position="359"/>
    </location>
</feature>
<dbReference type="PANTHER" id="PTHR31310">
    <property type="match status" value="1"/>
</dbReference>
<evidence type="ECO:0000256" key="5">
    <source>
        <dbReference type="SAM" id="MobiDB-lite"/>
    </source>
</evidence>
<dbReference type="RefSeq" id="XP_008720088.1">
    <property type="nucleotide sequence ID" value="XM_008721866.1"/>
</dbReference>
<organism evidence="8 9">
    <name type="scientific">Cyphellophora europaea (strain CBS 101466)</name>
    <name type="common">Phialophora europaea</name>
    <dbReference type="NCBI Taxonomy" id="1220924"/>
    <lineage>
        <taxon>Eukaryota</taxon>
        <taxon>Fungi</taxon>
        <taxon>Dikarya</taxon>
        <taxon>Ascomycota</taxon>
        <taxon>Pezizomycotina</taxon>
        <taxon>Eurotiomycetes</taxon>
        <taxon>Chaetothyriomycetidae</taxon>
        <taxon>Chaetothyriales</taxon>
        <taxon>Cyphellophoraceae</taxon>
        <taxon>Cyphellophora</taxon>
    </lineage>
</organism>
<reference evidence="8 9" key="1">
    <citation type="submission" date="2013-03" db="EMBL/GenBank/DDBJ databases">
        <title>The Genome Sequence of Phialophora europaea CBS 101466.</title>
        <authorList>
            <consortium name="The Broad Institute Genomics Platform"/>
            <person name="Cuomo C."/>
            <person name="de Hoog S."/>
            <person name="Gorbushina A."/>
            <person name="Walker B."/>
            <person name="Young S.K."/>
            <person name="Zeng Q."/>
            <person name="Gargeya S."/>
            <person name="Fitzgerald M."/>
            <person name="Haas B."/>
            <person name="Abouelleil A."/>
            <person name="Allen A.W."/>
            <person name="Alvarado L."/>
            <person name="Arachchi H.M."/>
            <person name="Berlin A.M."/>
            <person name="Chapman S.B."/>
            <person name="Gainer-Dewar J."/>
            <person name="Goldberg J."/>
            <person name="Griggs A."/>
            <person name="Gujja S."/>
            <person name="Hansen M."/>
            <person name="Howarth C."/>
            <person name="Imamovic A."/>
            <person name="Ireland A."/>
            <person name="Larimer J."/>
            <person name="McCowan C."/>
            <person name="Murphy C."/>
            <person name="Pearson M."/>
            <person name="Poon T.W."/>
            <person name="Priest M."/>
            <person name="Roberts A."/>
            <person name="Saif S."/>
            <person name="Shea T."/>
            <person name="Sisk P."/>
            <person name="Sykes S."/>
            <person name="Wortman J."/>
            <person name="Nusbaum C."/>
            <person name="Birren B."/>
        </authorList>
    </citation>
    <scope>NUCLEOTIDE SEQUENCE [LARGE SCALE GENOMIC DNA]</scope>
    <source>
        <strain evidence="8 9">CBS 101466</strain>
    </source>
</reference>
<dbReference type="STRING" id="1220924.W2RQC7"/>
<keyword evidence="4 6" id="KW-0472">Membrane</keyword>
<evidence type="ECO:0000259" key="7">
    <source>
        <dbReference type="Pfam" id="PF14378"/>
    </source>
</evidence>
<feature type="compositionally biased region" description="Low complexity" evidence="5">
    <location>
        <begin position="66"/>
        <end position="79"/>
    </location>
</feature>
<evidence type="ECO:0000256" key="1">
    <source>
        <dbReference type="ARBA" id="ARBA00004141"/>
    </source>
</evidence>
<dbReference type="InterPro" id="IPR026841">
    <property type="entry name" value="Aur1/Ipt1"/>
</dbReference>
<feature type="transmembrane region" description="Helical" evidence="6">
    <location>
        <begin position="125"/>
        <end position="147"/>
    </location>
</feature>
<comment type="subcellular location">
    <subcellularLocation>
        <location evidence="1">Membrane</location>
        <topology evidence="1">Multi-pass membrane protein</topology>
    </subcellularLocation>
</comment>
<proteinExistence type="predicted"/>
<evidence type="ECO:0000313" key="9">
    <source>
        <dbReference type="Proteomes" id="UP000030752"/>
    </source>
</evidence>
<evidence type="ECO:0000256" key="4">
    <source>
        <dbReference type="ARBA" id="ARBA00023136"/>
    </source>
</evidence>
<keyword evidence="2 6" id="KW-0812">Transmembrane</keyword>
<evidence type="ECO:0000256" key="6">
    <source>
        <dbReference type="SAM" id="Phobius"/>
    </source>
</evidence>
<keyword evidence="9" id="KW-1185">Reference proteome</keyword>
<dbReference type="PANTHER" id="PTHR31310:SF10">
    <property type="entry name" value="INOSITOLPHOSPHOTRANSFERASE AUR1_IPT1 DOMAIN-CONTAINING PROTEIN"/>
    <property type="match status" value="1"/>
</dbReference>
<accession>W2RQC7</accession>
<feature type="region of interest" description="Disordered" evidence="5">
    <location>
        <begin position="59"/>
        <end position="99"/>
    </location>
</feature>
<feature type="domain" description="Inositolphosphotransferase Aur1/Ipt1" evidence="7">
    <location>
        <begin position="194"/>
        <end position="316"/>
    </location>
</feature>
<dbReference type="HOGENOM" id="CLU_035756_2_0_1"/>
<dbReference type="InParanoid" id="W2RQC7"/>
<dbReference type="AlphaFoldDB" id="W2RQC7"/>
<evidence type="ECO:0000313" key="8">
    <source>
        <dbReference type="EMBL" id="ETN37919.1"/>
    </source>
</evidence>
<dbReference type="EMBL" id="KB822723">
    <property type="protein sequence ID" value="ETN37919.1"/>
    <property type="molecule type" value="Genomic_DNA"/>
</dbReference>
<dbReference type="CDD" id="cd03386">
    <property type="entry name" value="PAP2_Aur1_like"/>
    <property type="match status" value="1"/>
</dbReference>
<gene>
    <name evidence="8" type="ORF">HMPREF1541_07542</name>
</gene>
<feature type="transmembrane region" description="Helical" evidence="6">
    <location>
        <begin position="365"/>
        <end position="386"/>
    </location>
</feature>
<dbReference type="OrthoDB" id="2566866at2759"/>
<dbReference type="GeneID" id="19974881"/>
<feature type="transmembrane region" description="Helical" evidence="6">
    <location>
        <begin position="243"/>
        <end position="261"/>
    </location>
</feature>
<dbReference type="Proteomes" id="UP000030752">
    <property type="component" value="Unassembled WGS sequence"/>
</dbReference>
<dbReference type="GO" id="GO:0016020">
    <property type="term" value="C:membrane"/>
    <property type="evidence" value="ECO:0007669"/>
    <property type="project" value="UniProtKB-SubCell"/>
</dbReference>
<name>W2RQC7_CYPE1</name>
<evidence type="ECO:0000256" key="2">
    <source>
        <dbReference type="ARBA" id="ARBA00022692"/>
    </source>
</evidence>
<protein>
    <recommendedName>
        <fullName evidence="7">Inositolphosphotransferase Aur1/Ipt1 domain-containing protein</fullName>
    </recommendedName>
</protein>
<dbReference type="VEuPathDB" id="FungiDB:HMPREF1541_07542"/>
<dbReference type="eggNOG" id="ENOG502RF04">
    <property type="taxonomic scope" value="Eukaryota"/>
</dbReference>
<feature type="transmembrane region" description="Helical" evidence="6">
    <location>
        <begin position="302"/>
        <end position="321"/>
    </location>
</feature>
<evidence type="ECO:0000256" key="3">
    <source>
        <dbReference type="ARBA" id="ARBA00022989"/>
    </source>
</evidence>
<feature type="transmembrane region" description="Helical" evidence="6">
    <location>
        <begin position="24"/>
        <end position="42"/>
    </location>
</feature>